<dbReference type="EMBL" id="JBBNAG010000012">
    <property type="protein sequence ID" value="KAK9089188.1"/>
    <property type="molecule type" value="Genomic_DNA"/>
</dbReference>
<keyword evidence="2" id="KW-1185">Reference proteome</keyword>
<sequence>MEGVLGRVVSGYYSSIPHLIKDICHKSYQYKFERVNSWFPIQGWVDAVVGSAFADE</sequence>
<organism evidence="1 2">
    <name type="scientific">Stephania cephalantha</name>
    <dbReference type="NCBI Taxonomy" id="152367"/>
    <lineage>
        <taxon>Eukaryota</taxon>
        <taxon>Viridiplantae</taxon>
        <taxon>Streptophyta</taxon>
        <taxon>Embryophyta</taxon>
        <taxon>Tracheophyta</taxon>
        <taxon>Spermatophyta</taxon>
        <taxon>Magnoliopsida</taxon>
        <taxon>Ranunculales</taxon>
        <taxon>Menispermaceae</taxon>
        <taxon>Menispermoideae</taxon>
        <taxon>Cissampelideae</taxon>
        <taxon>Stephania</taxon>
    </lineage>
</organism>
<dbReference type="Proteomes" id="UP001419268">
    <property type="component" value="Unassembled WGS sequence"/>
</dbReference>
<evidence type="ECO:0000313" key="2">
    <source>
        <dbReference type="Proteomes" id="UP001419268"/>
    </source>
</evidence>
<accession>A0AAP0HHZ2</accession>
<protein>
    <submittedName>
        <fullName evidence="1">Uncharacterized protein</fullName>
    </submittedName>
</protein>
<proteinExistence type="predicted"/>
<gene>
    <name evidence="1" type="ORF">Scep_028270</name>
</gene>
<name>A0AAP0HHZ2_9MAGN</name>
<evidence type="ECO:0000313" key="1">
    <source>
        <dbReference type="EMBL" id="KAK9089188.1"/>
    </source>
</evidence>
<comment type="caution">
    <text evidence="1">The sequence shown here is derived from an EMBL/GenBank/DDBJ whole genome shotgun (WGS) entry which is preliminary data.</text>
</comment>
<dbReference type="AlphaFoldDB" id="A0AAP0HHZ2"/>
<reference evidence="1 2" key="1">
    <citation type="submission" date="2024-01" db="EMBL/GenBank/DDBJ databases">
        <title>Genome assemblies of Stephania.</title>
        <authorList>
            <person name="Yang L."/>
        </authorList>
    </citation>
    <scope>NUCLEOTIDE SEQUENCE [LARGE SCALE GENOMIC DNA]</scope>
    <source>
        <strain evidence="1">JXDWG</strain>
        <tissue evidence="1">Leaf</tissue>
    </source>
</reference>